<reference evidence="1" key="1">
    <citation type="submission" date="2019-10" db="EMBL/GenBank/DDBJ databases">
        <title>The sequence and de novo assembly of the wild yak genome.</title>
        <authorList>
            <person name="Liu Y."/>
        </authorList>
    </citation>
    <scope>NUCLEOTIDE SEQUENCE [LARGE SCALE GENOMIC DNA]</scope>
    <source>
        <strain evidence="1">WY2019</strain>
    </source>
</reference>
<dbReference type="Proteomes" id="UP000322234">
    <property type="component" value="Unassembled WGS sequence"/>
</dbReference>
<organism evidence="1 2">
    <name type="scientific">Bos mutus</name>
    <name type="common">wild yak</name>
    <dbReference type="NCBI Taxonomy" id="72004"/>
    <lineage>
        <taxon>Eukaryota</taxon>
        <taxon>Metazoa</taxon>
        <taxon>Chordata</taxon>
        <taxon>Craniata</taxon>
        <taxon>Vertebrata</taxon>
        <taxon>Euteleostomi</taxon>
        <taxon>Mammalia</taxon>
        <taxon>Eutheria</taxon>
        <taxon>Laurasiatheria</taxon>
        <taxon>Artiodactyla</taxon>
        <taxon>Ruminantia</taxon>
        <taxon>Pecora</taxon>
        <taxon>Bovidae</taxon>
        <taxon>Bovinae</taxon>
        <taxon>Bos</taxon>
    </lineage>
</organism>
<name>A0A6B0SBS7_9CETA</name>
<evidence type="ECO:0000313" key="2">
    <source>
        <dbReference type="Proteomes" id="UP000322234"/>
    </source>
</evidence>
<evidence type="ECO:0000313" key="1">
    <source>
        <dbReference type="EMBL" id="MXQ99952.1"/>
    </source>
</evidence>
<accession>A0A6B0SBS7</accession>
<dbReference type="AlphaFoldDB" id="A0A6B0SBS7"/>
<keyword evidence="2" id="KW-1185">Reference proteome</keyword>
<dbReference type="EMBL" id="VBQZ03004065">
    <property type="protein sequence ID" value="MXQ99952.1"/>
    <property type="molecule type" value="Genomic_DNA"/>
</dbReference>
<protein>
    <submittedName>
        <fullName evidence="1">Uncharacterized protein</fullName>
    </submittedName>
</protein>
<sequence>MLLLLLGRLGDISQWRQGAITREQGEERGDKHLVVMQKAGGASLSLTCENKPGCRKHAGAKRGLRGSRGPACG</sequence>
<proteinExistence type="predicted"/>
<comment type="caution">
    <text evidence="1">The sequence shown here is derived from an EMBL/GenBank/DDBJ whole genome shotgun (WGS) entry which is preliminary data.</text>
</comment>
<gene>
    <name evidence="1" type="ORF">E5288_WYG014493</name>
</gene>